<evidence type="ECO:0000313" key="2">
    <source>
        <dbReference type="Proteomes" id="UP000657918"/>
    </source>
</evidence>
<dbReference type="AlphaFoldDB" id="A0A835N0X9"/>
<dbReference type="EMBL" id="JADGMS010000004">
    <property type="protein sequence ID" value="KAF9684349.1"/>
    <property type="molecule type" value="Genomic_DNA"/>
</dbReference>
<name>A0A835N0X9_9ROSI</name>
<proteinExistence type="predicted"/>
<accession>A0A835N0X9</accession>
<comment type="caution">
    <text evidence="1">The sequence shown here is derived from an EMBL/GenBank/DDBJ whole genome shotgun (WGS) entry which is preliminary data.</text>
</comment>
<reference evidence="1 2" key="1">
    <citation type="submission" date="2020-10" db="EMBL/GenBank/DDBJ databases">
        <title>Plant Genome Project.</title>
        <authorList>
            <person name="Zhang R.-G."/>
        </authorList>
    </citation>
    <scope>NUCLEOTIDE SEQUENCE [LARGE SCALE GENOMIC DNA]</scope>
    <source>
        <strain evidence="1">FAFU-HL-1</strain>
        <tissue evidence="1">Leaf</tissue>
    </source>
</reference>
<gene>
    <name evidence="1" type="ORF">SADUNF_Sadunf04G0109100</name>
</gene>
<evidence type="ECO:0000313" key="1">
    <source>
        <dbReference type="EMBL" id="KAF9684349.1"/>
    </source>
</evidence>
<sequence>MVNLIRIGEEADLGVKGIEEDPSYTYNEDEITKGMMESLLSHTLIELYVKDKDFNHIWEQCQQGRSHNKKCIQEGEIVRLHGVTNSITSDQDIKHGEEASFFFSSSRGVDMQNIN</sequence>
<protein>
    <submittedName>
        <fullName evidence="1">Uncharacterized protein</fullName>
    </submittedName>
</protein>
<dbReference type="Proteomes" id="UP000657918">
    <property type="component" value="Chromosome 4"/>
</dbReference>
<organism evidence="1 2">
    <name type="scientific">Salix dunnii</name>
    <dbReference type="NCBI Taxonomy" id="1413687"/>
    <lineage>
        <taxon>Eukaryota</taxon>
        <taxon>Viridiplantae</taxon>
        <taxon>Streptophyta</taxon>
        <taxon>Embryophyta</taxon>
        <taxon>Tracheophyta</taxon>
        <taxon>Spermatophyta</taxon>
        <taxon>Magnoliopsida</taxon>
        <taxon>eudicotyledons</taxon>
        <taxon>Gunneridae</taxon>
        <taxon>Pentapetalae</taxon>
        <taxon>rosids</taxon>
        <taxon>fabids</taxon>
        <taxon>Malpighiales</taxon>
        <taxon>Salicaceae</taxon>
        <taxon>Saliceae</taxon>
        <taxon>Salix</taxon>
    </lineage>
</organism>
<keyword evidence="2" id="KW-1185">Reference proteome</keyword>